<evidence type="ECO:0000256" key="2">
    <source>
        <dbReference type="ARBA" id="ARBA00023125"/>
    </source>
</evidence>
<proteinExistence type="predicted"/>
<protein>
    <submittedName>
        <fullName evidence="5">Helix-turn-helix transcriptional regulator</fullName>
    </submittedName>
</protein>
<dbReference type="InterPro" id="IPR016032">
    <property type="entry name" value="Sig_transdc_resp-reg_C-effctor"/>
</dbReference>
<sequence>MAINNHQDTENIRELLDIKLFSQPFSGFSQPNMQLDDGKMIATLYAKLENTISVLSDLKERKSYIYSGGVAQQLGFEPTKTAINSIWEDELLSRVHPDDLQKKYRLEFQFFKLLKSISLNERLNYNVITKLRIKNNDGKYLLIKHRLLYLSSTDEGNVSLVLCLYNMVYDYPGFDVPDGVIINTSTGVILDSEQGRFDDLLSIREGEIIQLINLGMRSKEIADKLSLSIHTVNRHRQNIFQKLNVNNAMEACRIANATGLIPR</sequence>
<evidence type="ECO:0000313" key="6">
    <source>
        <dbReference type="Proteomes" id="UP001430679"/>
    </source>
</evidence>
<dbReference type="SUPFAM" id="SSF46894">
    <property type="entry name" value="C-terminal effector domain of the bipartite response regulators"/>
    <property type="match status" value="1"/>
</dbReference>
<dbReference type="Gene3D" id="3.30.450.20">
    <property type="entry name" value="PAS domain"/>
    <property type="match status" value="1"/>
</dbReference>
<dbReference type="CDD" id="cd06170">
    <property type="entry name" value="LuxR_C_like"/>
    <property type="match status" value="1"/>
</dbReference>
<evidence type="ECO:0000256" key="1">
    <source>
        <dbReference type="ARBA" id="ARBA00023015"/>
    </source>
</evidence>
<dbReference type="PANTHER" id="PTHR44688">
    <property type="entry name" value="DNA-BINDING TRANSCRIPTIONAL ACTIVATOR DEVR_DOSR"/>
    <property type="match status" value="1"/>
</dbReference>
<keyword evidence="6" id="KW-1185">Reference proteome</keyword>
<dbReference type="Pfam" id="PF00196">
    <property type="entry name" value="GerE"/>
    <property type="match status" value="1"/>
</dbReference>
<reference evidence="5" key="1">
    <citation type="submission" date="2021-11" db="EMBL/GenBank/DDBJ databases">
        <title>Description of novel Flavobacterium species.</title>
        <authorList>
            <person name="Saticioglu I.B."/>
            <person name="Ay H."/>
            <person name="Altun S."/>
            <person name="Duman M."/>
        </authorList>
    </citation>
    <scope>NUCLEOTIDE SEQUENCE</scope>
    <source>
        <strain evidence="5">F-30</strain>
    </source>
</reference>
<dbReference type="PROSITE" id="PS50043">
    <property type="entry name" value="HTH_LUXR_2"/>
    <property type="match status" value="1"/>
</dbReference>
<evidence type="ECO:0000313" key="5">
    <source>
        <dbReference type="EMBL" id="MCC9066420.1"/>
    </source>
</evidence>
<keyword evidence="3" id="KW-0804">Transcription</keyword>
<organism evidence="5 6">
    <name type="scientific">Flavobacterium piscisymbiosum</name>
    <dbReference type="NCBI Taxonomy" id="2893753"/>
    <lineage>
        <taxon>Bacteria</taxon>
        <taxon>Pseudomonadati</taxon>
        <taxon>Bacteroidota</taxon>
        <taxon>Flavobacteriia</taxon>
        <taxon>Flavobacteriales</taxon>
        <taxon>Flavobacteriaceae</taxon>
        <taxon>Flavobacterium</taxon>
    </lineage>
</organism>
<dbReference type="Gene3D" id="1.10.10.10">
    <property type="entry name" value="Winged helix-like DNA-binding domain superfamily/Winged helix DNA-binding domain"/>
    <property type="match status" value="1"/>
</dbReference>
<accession>A0ABS8MLQ6</accession>
<dbReference type="Proteomes" id="UP001430679">
    <property type="component" value="Unassembled WGS sequence"/>
</dbReference>
<dbReference type="InterPro" id="IPR000792">
    <property type="entry name" value="Tscrpt_reg_LuxR_C"/>
</dbReference>
<dbReference type="RefSeq" id="WP_230040362.1">
    <property type="nucleotide sequence ID" value="NZ_JAJJMM010000001.1"/>
</dbReference>
<keyword evidence="1" id="KW-0805">Transcription regulation</keyword>
<dbReference type="PROSITE" id="PS00622">
    <property type="entry name" value="HTH_LUXR_1"/>
    <property type="match status" value="1"/>
</dbReference>
<dbReference type="InterPro" id="IPR036388">
    <property type="entry name" value="WH-like_DNA-bd_sf"/>
</dbReference>
<name>A0ABS8MLQ6_9FLAO</name>
<feature type="domain" description="HTH luxR-type" evidence="4">
    <location>
        <begin position="194"/>
        <end position="259"/>
    </location>
</feature>
<evidence type="ECO:0000256" key="3">
    <source>
        <dbReference type="ARBA" id="ARBA00023163"/>
    </source>
</evidence>
<gene>
    <name evidence="5" type="ORF">LNP81_25805</name>
</gene>
<dbReference type="PANTHER" id="PTHR44688:SF16">
    <property type="entry name" value="DNA-BINDING TRANSCRIPTIONAL ACTIVATOR DEVR_DOSR"/>
    <property type="match status" value="1"/>
</dbReference>
<evidence type="ECO:0000259" key="4">
    <source>
        <dbReference type="PROSITE" id="PS50043"/>
    </source>
</evidence>
<dbReference type="PRINTS" id="PR00038">
    <property type="entry name" value="HTHLUXR"/>
</dbReference>
<dbReference type="SMART" id="SM00421">
    <property type="entry name" value="HTH_LUXR"/>
    <property type="match status" value="1"/>
</dbReference>
<comment type="caution">
    <text evidence="5">The sequence shown here is derived from an EMBL/GenBank/DDBJ whole genome shotgun (WGS) entry which is preliminary data.</text>
</comment>
<dbReference type="EMBL" id="JAJJMM010000001">
    <property type="protein sequence ID" value="MCC9066420.1"/>
    <property type="molecule type" value="Genomic_DNA"/>
</dbReference>
<keyword evidence="2" id="KW-0238">DNA-binding</keyword>